<sequence>MSGISEFALPGILADIARAAGVDTAVTIARQLGGRRYHFPRDPHPQHPLCALIGQPQARLVGTLLGGERMPVPSARTYLRWYDARSLRMAGASVVEICAALQLTESQVYRLLRGVEAPPREAALGAPTPLIPDVPAGRKKAAANAGQLTLF</sequence>
<dbReference type="OrthoDB" id="7605239at2"/>
<dbReference type="EMBL" id="VITT01000009">
    <property type="protein sequence ID" value="TWB58706.1"/>
    <property type="molecule type" value="Genomic_DNA"/>
</dbReference>
<comment type="caution">
    <text evidence="1">The sequence shown here is derived from an EMBL/GenBank/DDBJ whole genome shotgun (WGS) entry which is preliminary data.</text>
</comment>
<evidence type="ECO:0000313" key="2">
    <source>
        <dbReference type="Proteomes" id="UP000318050"/>
    </source>
</evidence>
<dbReference type="AlphaFoldDB" id="A0A560II84"/>
<proteinExistence type="predicted"/>
<name>A0A560II84_9PROT</name>
<protein>
    <recommendedName>
        <fullName evidence="3">Mor transcription activator family protein</fullName>
    </recommendedName>
</protein>
<organism evidence="1 2">
    <name type="scientific">Nitrospirillum amazonense</name>
    <dbReference type="NCBI Taxonomy" id="28077"/>
    <lineage>
        <taxon>Bacteria</taxon>
        <taxon>Pseudomonadati</taxon>
        <taxon>Pseudomonadota</taxon>
        <taxon>Alphaproteobacteria</taxon>
        <taxon>Rhodospirillales</taxon>
        <taxon>Azospirillaceae</taxon>
        <taxon>Nitrospirillum</taxon>
    </lineage>
</organism>
<reference evidence="1 2" key="1">
    <citation type="submission" date="2019-06" db="EMBL/GenBank/DDBJ databases">
        <title>Genomic Encyclopedia of Type Strains, Phase IV (KMG-V): Genome sequencing to study the core and pangenomes of soil and plant-associated prokaryotes.</title>
        <authorList>
            <person name="Whitman W."/>
        </authorList>
    </citation>
    <scope>NUCLEOTIDE SEQUENCE [LARGE SCALE GENOMIC DNA]</scope>
    <source>
        <strain evidence="1 2">BR 11140</strain>
    </source>
</reference>
<accession>A0A560II84</accession>
<dbReference type="Proteomes" id="UP000318050">
    <property type="component" value="Unassembled WGS sequence"/>
</dbReference>
<evidence type="ECO:0008006" key="3">
    <source>
        <dbReference type="Google" id="ProtNLM"/>
    </source>
</evidence>
<gene>
    <name evidence="1" type="ORF">FBZ92_109199</name>
</gene>
<evidence type="ECO:0000313" key="1">
    <source>
        <dbReference type="EMBL" id="TWB58706.1"/>
    </source>
</evidence>